<reference evidence="3" key="1">
    <citation type="journal article" date="2015" name="Genome Announc.">
        <title>Genome sequence of the AIDS-associated pathogen Penicillium marneffei (ATCC18224) and its near taxonomic relative Talaromyces stipitatus (ATCC10500).</title>
        <authorList>
            <person name="Nierman W.C."/>
            <person name="Fedorova-Abrams N.D."/>
            <person name="Andrianopoulos A."/>
        </authorList>
    </citation>
    <scope>NUCLEOTIDE SEQUENCE [LARGE SCALE GENOMIC DNA]</scope>
    <source>
        <strain evidence="3">ATCC 10500 / CBS 375.48 / QM 6759 / NRRL 1006</strain>
    </source>
</reference>
<sequence length="274" mass="31625">MGIPEGMDLDPKKYVLKLRWSLYGLKQAPRIWWDRMTLFLLKAGFYQCDAELAIFIRSLDNKFLILLLFIDDILLTGDQDVIEEFIKECCNEFKTQDIGTPRRFLGIHIEHWNGKVILHQKAYIQRILERFNAPMNPVATLLDPKHPLIKKLGIKYAAALKRVLRLATTSYEVIWLWKLILAILSQYVEHTMPSNIIYCDNQGAIATANQPSHSPSTRSKHIDICFHVIREAIANGLIRLEYICTTEMTADILTKALPKELHKRHVKGMGMKSI</sequence>
<keyword evidence="3" id="KW-1185">Reference proteome</keyword>
<dbReference type="GeneID" id="8101387"/>
<name>B8LZR7_TALSN</name>
<dbReference type="STRING" id="441959.B8LZR7"/>
<evidence type="ECO:0000313" key="3">
    <source>
        <dbReference type="Proteomes" id="UP000001745"/>
    </source>
</evidence>
<dbReference type="OMA" id="METNEEC"/>
<dbReference type="InParanoid" id="B8LZR7"/>
<dbReference type="HOGENOM" id="CLU_1016275_0_0_1"/>
<dbReference type="Proteomes" id="UP000001745">
    <property type="component" value="Unassembled WGS sequence"/>
</dbReference>
<dbReference type="PhylomeDB" id="B8LZR7"/>
<dbReference type="SUPFAM" id="SSF56672">
    <property type="entry name" value="DNA/RNA polymerases"/>
    <property type="match status" value="1"/>
</dbReference>
<accession>B8LZR7</accession>
<dbReference type="AlphaFoldDB" id="B8LZR7"/>
<gene>
    <name evidence="2" type="ORF">TSTA_080820</name>
</gene>
<dbReference type="OrthoDB" id="3799035at2759"/>
<dbReference type="VEuPathDB" id="FungiDB:TSTA_080820"/>
<proteinExistence type="predicted"/>
<protein>
    <recommendedName>
        <fullName evidence="1">Reverse transcriptase Ty1/copia-type domain-containing protein</fullName>
    </recommendedName>
</protein>
<dbReference type="eggNOG" id="KOG0017">
    <property type="taxonomic scope" value="Eukaryota"/>
</dbReference>
<dbReference type="CDD" id="cd09272">
    <property type="entry name" value="RNase_HI_RT_Ty1"/>
    <property type="match status" value="1"/>
</dbReference>
<dbReference type="InterPro" id="IPR043502">
    <property type="entry name" value="DNA/RNA_pol_sf"/>
</dbReference>
<feature type="domain" description="Reverse transcriptase Ty1/copia-type" evidence="1">
    <location>
        <begin position="4"/>
        <end position="133"/>
    </location>
</feature>
<evidence type="ECO:0000313" key="2">
    <source>
        <dbReference type="EMBL" id="EED20849.1"/>
    </source>
</evidence>
<dbReference type="InterPro" id="IPR013103">
    <property type="entry name" value="RVT_2"/>
</dbReference>
<evidence type="ECO:0000259" key="1">
    <source>
        <dbReference type="Pfam" id="PF07727"/>
    </source>
</evidence>
<organism evidence="2 3">
    <name type="scientific">Talaromyces stipitatus (strain ATCC 10500 / CBS 375.48 / QM 6759 / NRRL 1006)</name>
    <name type="common">Penicillium stipitatum</name>
    <dbReference type="NCBI Taxonomy" id="441959"/>
    <lineage>
        <taxon>Eukaryota</taxon>
        <taxon>Fungi</taxon>
        <taxon>Dikarya</taxon>
        <taxon>Ascomycota</taxon>
        <taxon>Pezizomycotina</taxon>
        <taxon>Eurotiomycetes</taxon>
        <taxon>Eurotiomycetidae</taxon>
        <taxon>Eurotiales</taxon>
        <taxon>Trichocomaceae</taxon>
        <taxon>Talaromyces</taxon>
        <taxon>Talaromyces sect. Talaromyces</taxon>
    </lineage>
</organism>
<dbReference type="EMBL" id="EQ962653">
    <property type="protein sequence ID" value="EED20849.1"/>
    <property type="molecule type" value="Genomic_DNA"/>
</dbReference>
<dbReference type="RefSeq" id="XP_002477812.1">
    <property type="nucleotide sequence ID" value="XM_002477767.1"/>
</dbReference>
<dbReference type="Pfam" id="PF07727">
    <property type="entry name" value="RVT_2"/>
    <property type="match status" value="1"/>
</dbReference>